<evidence type="ECO:0000256" key="11">
    <source>
        <dbReference type="PROSITE-ProRule" id="PRU00812"/>
    </source>
</evidence>
<evidence type="ECO:0000256" key="10">
    <source>
        <dbReference type="ARBA" id="ARBA00048336"/>
    </source>
</evidence>
<keyword evidence="7 12" id="KW-0904">Protein phosphatase</keyword>
<dbReference type="InterPro" id="IPR038534">
    <property type="entry name" value="Rtr1/RPAP2_sf"/>
</dbReference>
<evidence type="ECO:0000256" key="7">
    <source>
        <dbReference type="ARBA" id="ARBA00022912"/>
    </source>
</evidence>
<dbReference type="Gene3D" id="1.25.40.820">
    <property type="match status" value="1"/>
</dbReference>
<reference evidence="16" key="1">
    <citation type="submission" date="2025-08" db="UniProtKB">
        <authorList>
            <consortium name="RefSeq"/>
        </authorList>
    </citation>
    <scope>IDENTIFICATION</scope>
    <source>
        <tissue evidence="16">Whole organism</tissue>
    </source>
</reference>
<dbReference type="GeneID" id="113218023"/>
<dbReference type="GO" id="GO:0005737">
    <property type="term" value="C:cytoplasm"/>
    <property type="evidence" value="ECO:0007669"/>
    <property type="project" value="TreeGrafter"/>
</dbReference>
<evidence type="ECO:0000256" key="12">
    <source>
        <dbReference type="RuleBase" id="RU367080"/>
    </source>
</evidence>
<dbReference type="RefSeq" id="XP_026293947.1">
    <property type="nucleotide sequence ID" value="XM_026438162.2"/>
</dbReference>
<evidence type="ECO:0000256" key="6">
    <source>
        <dbReference type="ARBA" id="ARBA00022833"/>
    </source>
</evidence>
<organism evidence="15 16">
    <name type="scientific">Frankliniella occidentalis</name>
    <name type="common">Western flower thrips</name>
    <name type="synonym">Euthrips occidentalis</name>
    <dbReference type="NCBI Taxonomy" id="133901"/>
    <lineage>
        <taxon>Eukaryota</taxon>
        <taxon>Metazoa</taxon>
        <taxon>Ecdysozoa</taxon>
        <taxon>Arthropoda</taxon>
        <taxon>Hexapoda</taxon>
        <taxon>Insecta</taxon>
        <taxon>Pterygota</taxon>
        <taxon>Neoptera</taxon>
        <taxon>Paraneoptera</taxon>
        <taxon>Thysanoptera</taxon>
        <taxon>Terebrantia</taxon>
        <taxon>Thripoidea</taxon>
        <taxon>Thripidae</taxon>
        <taxon>Frankliniella</taxon>
    </lineage>
</organism>
<dbReference type="GO" id="GO:0005634">
    <property type="term" value="C:nucleus"/>
    <property type="evidence" value="ECO:0007669"/>
    <property type="project" value="UniProtKB-SubCell"/>
</dbReference>
<protein>
    <recommendedName>
        <fullName evidence="12">RNA polymerase II subunit B1 CTD phosphatase RPAP2 homolog</fullName>
        <ecNumber evidence="12">3.1.3.16</ecNumber>
    </recommendedName>
</protein>
<dbReference type="Pfam" id="PF04181">
    <property type="entry name" value="RPAP2_Rtr1"/>
    <property type="match status" value="1"/>
</dbReference>
<dbReference type="InterPro" id="IPR039693">
    <property type="entry name" value="Rtr1/RPAP2"/>
</dbReference>
<feature type="compositionally biased region" description="Polar residues" evidence="13">
    <location>
        <begin position="1"/>
        <end position="15"/>
    </location>
</feature>
<keyword evidence="3 12" id="KW-0479">Metal-binding</keyword>
<evidence type="ECO:0000313" key="15">
    <source>
        <dbReference type="Proteomes" id="UP000504606"/>
    </source>
</evidence>
<feature type="compositionally biased region" description="Polar residues" evidence="13">
    <location>
        <begin position="401"/>
        <end position="429"/>
    </location>
</feature>
<feature type="region of interest" description="Disordered" evidence="13">
    <location>
        <begin position="347"/>
        <end position="372"/>
    </location>
</feature>
<comment type="catalytic activity">
    <reaction evidence="10 12">
        <text>O-phospho-L-threonyl-[protein] + H2O = L-threonyl-[protein] + phosphate</text>
        <dbReference type="Rhea" id="RHEA:47004"/>
        <dbReference type="Rhea" id="RHEA-COMP:11060"/>
        <dbReference type="Rhea" id="RHEA-COMP:11605"/>
        <dbReference type="ChEBI" id="CHEBI:15377"/>
        <dbReference type="ChEBI" id="CHEBI:30013"/>
        <dbReference type="ChEBI" id="CHEBI:43474"/>
        <dbReference type="ChEBI" id="CHEBI:61977"/>
        <dbReference type="EC" id="3.1.3.16"/>
    </reaction>
</comment>
<keyword evidence="4 12" id="KW-0863">Zinc-finger</keyword>
<dbReference type="KEGG" id="foc:113218023"/>
<dbReference type="EC" id="3.1.3.16" evidence="12"/>
<comment type="catalytic activity">
    <reaction evidence="9 12">
        <text>O-phospho-L-seryl-[protein] + H2O = L-seryl-[protein] + phosphate</text>
        <dbReference type="Rhea" id="RHEA:20629"/>
        <dbReference type="Rhea" id="RHEA-COMP:9863"/>
        <dbReference type="Rhea" id="RHEA-COMP:11604"/>
        <dbReference type="ChEBI" id="CHEBI:15377"/>
        <dbReference type="ChEBI" id="CHEBI:29999"/>
        <dbReference type="ChEBI" id="CHEBI:43474"/>
        <dbReference type="ChEBI" id="CHEBI:83421"/>
        <dbReference type="EC" id="3.1.3.16"/>
    </reaction>
</comment>
<feature type="region of interest" description="Disordered" evidence="13">
    <location>
        <begin position="1"/>
        <end position="23"/>
    </location>
</feature>
<dbReference type="Proteomes" id="UP000504606">
    <property type="component" value="Unplaced"/>
</dbReference>
<dbReference type="PANTHER" id="PTHR14732:SF0">
    <property type="entry name" value="RNA POLYMERASE II SUBUNIT B1 CTD PHOSPHATASE RPAP2-RELATED"/>
    <property type="match status" value="1"/>
</dbReference>
<evidence type="ECO:0000256" key="8">
    <source>
        <dbReference type="ARBA" id="ARBA00023242"/>
    </source>
</evidence>
<dbReference type="GO" id="GO:0043175">
    <property type="term" value="F:RNA polymerase core enzyme binding"/>
    <property type="evidence" value="ECO:0007669"/>
    <property type="project" value="UniProtKB-UniRule"/>
</dbReference>
<evidence type="ECO:0000256" key="9">
    <source>
        <dbReference type="ARBA" id="ARBA00047761"/>
    </source>
</evidence>
<feature type="compositionally biased region" description="Polar residues" evidence="13">
    <location>
        <begin position="358"/>
        <end position="372"/>
    </location>
</feature>
<feature type="domain" description="RTR1-type" evidence="14">
    <location>
        <begin position="68"/>
        <end position="151"/>
    </location>
</feature>
<evidence type="ECO:0000256" key="5">
    <source>
        <dbReference type="ARBA" id="ARBA00022801"/>
    </source>
</evidence>
<dbReference type="OrthoDB" id="2590500at2759"/>
<dbReference type="GO" id="GO:0008270">
    <property type="term" value="F:zinc ion binding"/>
    <property type="evidence" value="ECO:0007669"/>
    <property type="project" value="UniProtKB-KW"/>
</dbReference>
<keyword evidence="5 12" id="KW-0378">Hydrolase</keyword>
<dbReference type="PANTHER" id="PTHR14732">
    <property type="entry name" value="RNA POLYMERASE II SUBUNIT B1 CTD PHOSPHATASE RPAP2-RELATED"/>
    <property type="match status" value="1"/>
</dbReference>
<evidence type="ECO:0000256" key="13">
    <source>
        <dbReference type="SAM" id="MobiDB-lite"/>
    </source>
</evidence>
<evidence type="ECO:0000256" key="4">
    <source>
        <dbReference type="ARBA" id="ARBA00022771"/>
    </source>
</evidence>
<sequence length="731" mass="82847">MESSFGLSASKQPSKTSRRSKCLPRRAQDLSKEELLLTLKKKRECNAKALTIVEGMLEPIVTKDWFLDVLHHINQSHLQDVIEERAIVNLCGYPLCSNKLKSIPSQQYRISTKVNKIYDITERKNFCSNKCFKAFKFIRDQMYTSPLWLRDIEPNVKFILMPSTECGGDIGDEVNVQIERVSKDELKKLSGEENSSSSHQAEGNLSLSDALTNLHIVATMRENTPLHFSEGLKRTECEEKNNLHLIEKSGENSPVPNVKDYVQKDTCTSSVERKISEKCGGMSSDSHVPPLISLKGDDTHQVHSLQTERENFFEKVIVKEDGNEVKGPGPGSNAQDTADLACETSSVPVSTSIPSSCAPENTTDVQKSSSRYVTRKTFNDKKTIERVECLNQKPSMKHDSSLSGSNSEWAINQPDCSSSKICHQLPQSSKKNRDTKLDNPADHIASKKTKLDSGSSKLLPTVFYVEKCVREWFTMETMCFLFGETTLKEMLENKGESIQKHYKALSTTTWDQEKHDRFLAICKRLNLLEMEDTNFDSQVIKSESDSVRKPLPNYEVLKREAEAMELKINAFYKGKMELDEKKVTFAQDVKTDSSDVRSDSEVQIPLVHLHAQRALRKRIVLDGLNRVLPDFLRTFGMRPSELTSSIRGLVGTFALSATNITFKPQEWSLLGLIIIKLLTLKETNLKQCLQQEQSNTYLTLMLMSYKQEPGYLDRLLSWLTDIDMLLARPQC</sequence>
<dbReference type="GO" id="GO:0008420">
    <property type="term" value="F:RNA polymerase II CTD heptapeptide repeat phosphatase activity"/>
    <property type="evidence" value="ECO:0007669"/>
    <property type="project" value="UniProtKB-UniRule"/>
</dbReference>
<proteinExistence type="inferred from homology"/>
<evidence type="ECO:0000259" key="14">
    <source>
        <dbReference type="PROSITE" id="PS51479"/>
    </source>
</evidence>
<name>A0A6J1TMC5_FRAOC</name>
<keyword evidence="6 12" id="KW-0862">Zinc</keyword>
<feature type="region of interest" description="Disordered" evidence="13">
    <location>
        <begin position="389"/>
        <end position="450"/>
    </location>
</feature>
<feature type="compositionally biased region" description="Basic and acidic residues" evidence="13">
    <location>
        <begin position="431"/>
        <end position="450"/>
    </location>
</feature>
<comment type="similarity">
    <text evidence="2 11 12">Belongs to the RPAP2 family.</text>
</comment>
<dbReference type="PROSITE" id="PS51479">
    <property type="entry name" value="ZF_RTR1"/>
    <property type="match status" value="1"/>
</dbReference>
<keyword evidence="8 12" id="KW-0539">Nucleus</keyword>
<evidence type="ECO:0000313" key="16">
    <source>
        <dbReference type="RefSeq" id="XP_026293947.1"/>
    </source>
</evidence>
<evidence type="ECO:0000256" key="1">
    <source>
        <dbReference type="ARBA" id="ARBA00004123"/>
    </source>
</evidence>
<dbReference type="InterPro" id="IPR007308">
    <property type="entry name" value="Rtr1/RPAP2_dom"/>
</dbReference>
<evidence type="ECO:0000256" key="3">
    <source>
        <dbReference type="ARBA" id="ARBA00022723"/>
    </source>
</evidence>
<dbReference type="AlphaFoldDB" id="A0A6J1TMC5"/>
<keyword evidence="15" id="KW-1185">Reference proteome</keyword>
<gene>
    <name evidence="16" type="primary">LOC113218023</name>
</gene>
<evidence type="ECO:0000256" key="2">
    <source>
        <dbReference type="ARBA" id="ARBA00005676"/>
    </source>
</evidence>
<comment type="function">
    <text evidence="12">Putative RNA polymerase II subunit B1 C-terminal domain (CTD) phosphatase involved in RNA polymerase II transcription regulation.</text>
</comment>
<accession>A0A6J1TMC5</accession>
<comment type="subcellular location">
    <subcellularLocation>
        <location evidence="1 12">Nucleus</location>
    </subcellularLocation>
</comment>
<feature type="compositionally biased region" description="Low complexity" evidence="13">
    <location>
        <begin position="347"/>
        <end position="356"/>
    </location>
</feature>